<accession>A0A2G1QUE4</accession>
<keyword evidence="2" id="KW-0812">Transmembrane</keyword>
<protein>
    <submittedName>
        <fullName evidence="3">Uncharacterized protein</fullName>
    </submittedName>
</protein>
<feature type="transmembrane region" description="Helical" evidence="2">
    <location>
        <begin position="62"/>
        <end position="81"/>
    </location>
</feature>
<dbReference type="EMBL" id="PDVP01000001">
    <property type="protein sequence ID" value="PHP69111.1"/>
    <property type="molecule type" value="Genomic_DNA"/>
</dbReference>
<proteinExistence type="predicted"/>
<dbReference type="AlphaFoldDB" id="A0A2G1QUE4"/>
<comment type="caution">
    <text evidence="3">The sequence shown here is derived from an EMBL/GenBank/DDBJ whole genome shotgun (WGS) entry which is preliminary data.</text>
</comment>
<keyword evidence="2" id="KW-0472">Membrane</keyword>
<organism evidence="3 4">
    <name type="scientific">Zhengella mangrovi</name>
    <dbReference type="NCBI Taxonomy" id="1982044"/>
    <lineage>
        <taxon>Bacteria</taxon>
        <taxon>Pseudomonadati</taxon>
        <taxon>Pseudomonadota</taxon>
        <taxon>Alphaproteobacteria</taxon>
        <taxon>Hyphomicrobiales</taxon>
        <taxon>Notoacmeibacteraceae</taxon>
        <taxon>Zhengella</taxon>
    </lineage>
</organism>
<evidence type="ECO:0000256" key="1">
    <source>
        <dbReference type="SAM" id="MobiDB-lite"/>
    </source>
</evidence>
<name>A0A2G1QUE4_9HYPH</name>
<keyword evidence="4" id="KW-1185">Reference proteome</keyword>
<evidence type="ECO:0000256" key="2">
    <source>
        <dbReference type="SAM" id="Phobius"/>
    </source>
</evidence>
<evidence type="ECO:0000313" key="3">
    <source>
        <dbReference type="EMBL" id="PHP69111.1"/>
    </source>
</evidence>
<dbReference type="RefSeq" id="WP_099303857.1">
    <property type="nucleotide sequence ID" value="NZ_PDVP01000001.1"/>
</dbReference>
<dbReference type="Proteomes" id="UP000221168">
    <property type="component" value="Unassembled WGS sequence"/>
</dbReference>
<feature type="transmembrane region" description="Helical" evidence="2">
    <location>
        <begin position="93"/>
        <end position="117"/>
    </location>
</feature>
<evidence type="ECO:0000313" key="4">
    <source>
        <dbReference type="Proteomes" id="UP000221168"/>
    </source>
</evidence>
<keyword evidence="2" id="KW-1133">Transmembrane helix</keyword>
<feature type="region of interest" description="Disordered" evidence="1">
    <location>
        <begin position="230"/>
        <end position="255"/>
    </location>
</feature>
<sequence length="255" mass="28105">MPYSKLDADKIIATAERLERRIGERFPDSGLCNVAGELVETGRDISADAATIEKNDWFWRTLTWLGIATGVIVLFFAARFLRFDRIETGTFDILQGIDALFNTAVLTGAGVIALMGLERRQKRKAVLEGLHKLRSLIHIIDMHQLTKDPAALSHDFTRTDSSPPRTMSAIELKRYLDYCSELLSLTGKFAALYAQTLPDMDVVNAVNDVEGLGTNLSRKIWQKIMLTGEQGGRPAPDISKSPGSQAADDSPARLG</sequence>
<reference evidence="3 4" key="1">
    <citation type="submission" date="2017-10" db="EMBL/GenBank/DDBJ databases">
        <title>Sedimentibacterium mangrovi gen. nov., sp. nov., a novel member of family Phyllobacteriacea isolated from mangrove sediment.</title>
        <authorList>
            <person name="Liao H."/>
            <person name="Tian Y."/>
        </authorList>
    </citation>
    <scope>NUCLEOTIDE SEQUENCE [LARGE SCALE GENOMIC DNA]</scope>
    <source>
        <strain evidence="3 4">X9-2-2</strain>
    </source>
</reference>
<gene>
    <name evidence="3" type="ORF">CSC94_03840</name>
</gene>
<dbReference type="OrthoDB" id="250722at2"/>